<evidence type="ECO:0008006" key="3">
    <source>
        <dbReference type="Google" id="ProtNLM"/>
    </source>
</evidence>
<protein>
    <recommendedName>
        <fullName evidence="3">Outer membrane family protein</fullName>
    </recommendedName>
</protein>
<sequence>MIGNLRNLTKYTSIALLVGSSFAMADCGNETEGNLFGYERCANEGSKFFTLTGNVETFTKAGFNGGKVDTTKSFYPTESFTSMFGEVNGKFNINEVYENDYFSKFEVGIGAAAAGLAWDTTKYDGGQIEGNSGLSGGSSLNNQYIGSWGGYLGGETPSYTNNRQIFVHNAYVDLQAKSFNLKLGRYESSMDYFSGYTQGFNFDWHTDYGDTKSKPANEVKVWWFSSFGRAFAYSQWFYDYYAVKVTDTNNDRKPDISYGIHSVGADITHGGISDTDNGFTYGDTLLVRPFLYFYPGLYEAPGLKAVYEYQFGNGLGFKVTAQGFGLHVHKAFTGANLRYNEYVDEWSGNLNLIAQGNIYNYNVRIGYYENFGSANSHFGTYGNPMGFDFWTAGVYDIGASISDTINRNARTGYLSGGGHYDLEYGTLSWDLLGRITRSPRSDEESIALSVDHAFKNGLAVGLKLEWFRDTTKAGYNPGAQLNGTNNLTKAQTDDRSHAFFTLGYNF</sequence>
<proteinExistence type="predicted"/>
<evidence type="ECO:0000313" key="1">
    <source>
        <dbReference type="EMBL" id="TLE12189.1"/>
    </source>
</evidence>
<dbReference type="InterPro" id="IPR003678">
    <property type="entry name" value="Put_OMP"/>
</dbReference>
<gene>
    <name evidence="1" type="ORF">LS79_000270</name>
</gene>
<name>A0A4U8UEN3_9HELI</name>
<reference evidence="1 2" key="1">
    <citation type="journal article" date="2014" name="Genome Announc.">
        <title>Draft genome sequences of eight enterohepatic helicobacter species isolated from both laboratory and wild rodents.</title>
        <authorList>
            <person name="Sheh A."/>
            <person name="Shen Z."/>
            <person name="Fox J.G."/>
        </authorList>
    </citation>
    <scope>NUCLEOTIDE SEQUENCE [LARGE SCALE GENOMIC DNA]</scope>
    <source>
        <strain evidence="1 2">ATCC 49320</strain>
    </source>
</reference>
<dbReference type="AlphaFoldDB" id="A0A4U8UEN3"/>
<organism evidence="1 2">
    <name type="scientific">Helicobacter bilis</name>
    <dbReference type="NCBI Taxonomy" id="37372"/>
    <lineage>
        <taxon>Bacteria</taxon>
        <taxon>Pseudomonadati</taxon>
        <taxon>Campylobacterota</taxon>
        <taxon>Epsilonproteobacteria</taxon>
        <taxon>Campylobacterales</taxon>
        <taxon>Helicobacteraceae</taxon>
        <taxon>Helicobacter</taxon>
    </lineage>
</organism>
<dbReference type="Proteomes" id="UP000029857">
    <property type="component" value="Unassembled WGS sequence"/>
</dbReference>
<dbReference type="RefSeq" id="WP_034565824.1">
    <property type="nucleotide sequence ID" value="NZ_FZMS01000095.1"/>
</dbReference>
<evidence type="ECO:0000313" key="2">
    <source>
        <dbReference type="Proteomes" id="UP000029857"/>
    </source>
</evidence>
<comment type="caution">
    <text evidence="1">The sequence shown here is derived from an EMBL/GenBank/DDBJ whole genome shotgun (WGS) entry which is preliminary data.</text>
</comment>
<dbReference type="Pfam" id="PF02521">
    <property type="entry name" value="HP_OMP_2"/>
    <property type="match status" value="1"/>
</dbReference>
<dbReference type="EMBL" id="JRPJ02000001">
    <property type="protein sequence ID" value="TLE12189.1"/>
    <property type="molecule type" value="Genomic_DNA"/>
</dbReference>
<accession>A0A4U8UEN3</accession>